<protein>
    <submittedName>
        <fullName evidence="9">Phosphoribosylformylglycinamidine synthase</fullName>
    </submittedName>
</protein>
<dbReference type="GO" id="GO:0005737">
    <property type="term" value="C:cytoplasm"/>
    <property type="evidence" value="ECO:0007669"/>
    <property type="project" value="TreeGrafter"/>
</dbReference>
<keyword evidence="10" id="KW-1185">Reference proteome</keyword>
<evidence type="ECO:0000259" key="7">
    <source>
        <dbReference type="Pfam" id="PF02769"/>
    </source>
</evidence>
<dbReference type="GO" id="GO:0004642">
    <property type="term" value="F:phosphoribosylformylglycinamidine synthase activity"/>
    <property type="evidence" value="ECO:0007669"/>
    <property type="project" value="TreeGrafter"/>
</dbReference>
<dbReference type="SUPFAM" id="SSF56042">
    <property type="entry name" value="PurM C-terminal domain-like"/>
    <property type="match status" value="2"/>
</dbReference>
<dbReference type="OrthoDB" id="9804441at2"/>
<evidence type="ECO:0000256" key="5">
    <source>
        <dbReference type="ARBA" id="ARBA00022840"/>
    </source>
</evidence>
<dbReference type="CDD" id="cd02203">
    <property type="entry name" value="PurL_repeat1"/>
    <property type="match status" value="1"/>
</dbReference>
<dbReference type="RefSeq" id="WP_055068115.1">
    <property type="nucleotide sequence ID" value="NZ_CP173697.1"/>
</dbReference>
<evidence type="ECO:0000313" key="9">
    <source>
        <dbReference type="EMBL" id="CRL39810.1"/>
    </source>
</evidence>
<dbReference type="FunFam" id="3.30.1330.10:FF:000013">
    <property type="entry name" value="Phosphoribosylformylglycinamidine synthase"/>
    <property type="match status" value="1"/>
</dbReference>
<accession>A0A0M6WRK6</accession>
<dbReference type="GO" id="GO:0006164">
    <property type="term" value="P:purine nucleotide biosynthetic process"/>
    <property type="evidence" value="ECO:0007669"/>
    <property type="project" value="UniProtKB-KW"/>
</dbReference>
<dbReference type="Proteomes" id="UP000049979">
    <property type="component" value="Unassembled WGS sequence"/>
</dbReference>
<keyword evidence="6" id="KW-0460">Magnesium</keyword>
<dbReference type="Pfam" id="PF13507">
    <property type="entry name" value="GATase_5"/>
    <property type="match status" value="1"/>
</dbReference>
<dbReference type="CDD" id="cd02204">
    <property type="entry name" value="PurL_repeat2"/>
    <property type="match status" value="1"/>
</dbReference>
<evidence type="ECO:0000256" key="6">
    <source>
        <dbReference type="ARBA" id="ARBA00022842"/>
    </source>
</evidence>
<dbReference type="InterPro" id="IPR010141">
    <property type="entry name" value="FGAM_synthase"/>
</dbReference>
<dbReference type="SUPFAM" id="SSF52317">
    <property type="entry name" value="Class I glutamine amidotransferase-like"/>
    <property type="match status" value="1"/>
</dbReference>
<evidence type="ECO:0000256" key="3">
    <source>
        <dbReference type="ARBA" id="ARBA00022741"/>
    </source>
</evidence>
<sequence>MGNVRRVYVEKKPDFAVKAKELKHEVKHYLGIAADQVRVLIRYDVENVSDATYQKALQTVFSEPPVDDIYEENFDAEGGNVFSVEFLPGQFDQRADSAEQCVKLLNEDEEPIIRSATTYVIKGDITEDELEAIKKYCINPVDSRETGMDKPDTLVQNFDEPADVAVFDGFIDMAEAHLKELYSSLNLAMTFKDFLHIQNYFKNTEKRNPSVTEIRVLDTYWSDHCRHTTFSTELKNVKFDEGFYQAPIKKTYEEYLDTHKKLYAGRDDKFVCLMDLALLAMKRLKKEGKLADQEESDEINACSIVVPVEVDGKTEEWLVNFKNETHNHPTEIEPFGGAATCLGGAIRDPLSGRTYVYQAMRVTGAADPTVSVKDTIEGKLPQKKIVREAARGYSSYGNQIGLATGYVKEVYHPDYVAKRMEIGAVMGAAPRRAVQRLTSDPGDKIILLGGRTGRDGIGGATGSSKAHNTQSTSVCGAEVQKGNAPTERKLQRLFRREEVSHIIKKCNDFGAGGVSVAIGELADGLRVNLDKVPKKYAGLDGTEIAISESQERMAVVVAPQDVEQFLAYAKEENLEATEVAVVTEEPRLILEWRGKDIVNISRAFLDTNGAHQEADVEVEMPKEEDNFFKKMELPKVADALQKNDNKAAWLAMLADLNVCSQKGLVEMFDGSIGAGSVYMPYGGRYQLTETQSMVAKLPVLHGKCDTVTMMSYGFDPYLSSWSPYHGSVYAVLESLSRIVTAGGDYKKVRFTFQEYFRRMNEDPKRWSQPFAALLGAFDAQIGFGLPSIGGKDSMSGTFNDIDVPPTLVSFAVDVAREKDVITPELKEAGDKLVLFTIEKNAYDLPVYEQVMKLYDKIHELIGKGAIRSAYALDGKGLAAAVSKMAFGNKLGVTIADDVTAETLFAPGFGNIVAEVKEEFLPIIKEASAVVVGEVNDAQKFVYKDLALSMDEALDAWQGTLERVFPTRATEDKEKVQSDVYDTKNIYVCRNKVAKPTVFIPVFPGTNCEYDSAKAFERAGANTIVKVFKNLSATDIRDSVDEFVKAIDQSQIIMFPGGFSAGDEPEGSAKFFATAFRNAKMTEAVSRLLSERDGLALGICNGFQALIKLGLVPYGQIQAQSADSPTLTYNTINRHISKMVYTKVVTNKSPWLQQAKLGATYCNPASHGEGRFVAPKEWLDKLFANGQVATQYVNEAGEPTMDEEWNVNGSYMAIEGITSPDGRVLGKMAHSERRGEAVAMNIYGEQDMKIFESGIAYFK</sequence>
<keyword evidence="5" id="KW-0067">ATP-binding</keyword>
<dbReference type="AlphaFoldDB" id="A0A0M6WRK6"/>
<feature type="domain" description="Phosphoribosylformylglycinamidine synthase linker" evidence="8">
    <location>
        <begin position="178"/>
        <end position="227"/>
    </location>
</feature>
<feature type="domain" description="PurM-like C-terminal" evidence="7">
    <location>
        <begin position="441"/>
        <end position="592"/>
    </location>
</feature>
<dbReference type="PANTHER" id="PTHR10099">
    <property type="entry name" value="PHOSPHORIBOSYLFORMYLGLYCINAMIDINE SYNTHASE"/>
    <property type="match status" value="1"/>
</dbReference>
<dbReference type="GO" id="GO:0046872">
    <property type="term" value="F:metal ion binding"/>
    <property type="evidence" value="ECO:0007669"/>
    <property type="project" value="UniProtKB-KW"/>
</dbReference>
<dbReference type="InterPro" id="IPR010918">
    <property type="entry name" value="PurM-like_C_dom"/>
</dbReference>
<dbReference type="InterPro" id="IPR036921">
    <property type="entry name" value="PurM-like_N_sf"/>
</dbReference>
<dbReference type="EMBL" id="CVRR01000028">
    <property type="protein sequence ID" value="CRL39810.1"/>
    <property type="molecule type" value="Genomic_DNA"/>
</dbReference>
<dbReference type="InterPro" id="IPR029062">
    <property type="entry name" value="Class_I_gatase-like"/>
</dbReference>
<dbReference type="Pfam" id="PF02769">
    <property type="entry name" value="AIRS_C"/>
    <property type="match status" value="1"/>
</dbReference>
<dbReference type="GO" id="GO:0005524">
    <property type="term" value="F:ATP binding"/>
    <property type="evidence" value="ECO:0007669"/>
    <property type="project" value="UniProtKB-KW"/>
</dbReference>
<dbReference type="InterPro" id="IPR041609">
    <property type="entry name" value="PurL_linker"/>
</dbReference>
<dbReference type="InterPro" id="IPR036676">
    <property type="entry name" value="PurM-like_C_sf"/>
</dbReference>
<dbReference type="STRING" id="301302.ERS852420_03482"/>
<evidence type="ECO:0000259" key="8">
    <source>
        <dbReference type="Pfam" id="PF18072"/>
    </source>
</evidence>
<evidence type="ECO:0000256" key="2">
    <source>
        <dbReference type="ARBA" id="ARBA00022723"/>
    </source>
</evidence>
<keyword evidence="2" id="KW-0479">Metal-binding</keyword>
<dbReference type="SMART" id="SM01211">
    <property type="entry name" value="GATase_5"/>
    <property type="match status" value="1"/>
</dbReference>
<reference evidence="10" key="1">
    <citation type="submission" date="2015-05" db="EMBL/GenBank/DDBJ databases">
        <authorList>
            <consortium name="Pathogen Informatics"/>
        </authorList>
    </citation>
    <scope>NUCLEOTIDE SEQUENCE [LARGE SCALE GENOMIC DNA]</scope>
    <source>
        <strain evidence="10">M72</strain>
    </source>
</reference>
<gene>
    <name evidence="9" type="ORF">M72_30581</name>
</gene>
<dbReference type="Gene3D" id="3.30.1330.10">
    <property type="entry name" value="PurM-like, N-terminal domain"/>
    <property type="match status" value="2"/>
</dbReference>
<evidence type="ECO:0000313" key="10">
    <source>
        <dbReference type="Proteomes" id="UP000049979"/>
    </source>
</evidence>
<organism evidence="9 10">
    <name type="scientific">Roseburia faecis</name>
    <dbReference type="NCBI Taxonomy" id="301302"/>
    <lineage>
        <taxon>Bacteria</taxon>
        <taxon>Bacillati</taxon>
        <taxon>Bacillota</taxon>
        <taxon>Clostridia</taxon>
        <taxon>Lachnospirales</taxon>
        <taxon>Lachnospiraceae</taxon>
        <taxon>Roseburia</taxon>
    </lineage>
</organism>
<dbReference type="Gene3D" id="3.40.50.880">
    <property type="match status" value="1"/>
</dbReference>
<proteinExistence type="predicted"/>
<evidence type="ECO:0000256" key="1">
    <source>
        <dbReference type="ARBA" id="ARBA00022598"/>
    </source>
</evidence>
<dbReference type="SUPFAM" id="SSF55326">
    <property type="entry name" value="PurM N-terminal domain-like"/>
    <property type="match status" value="2"/>
</dbReference>
<name>A0A0M6WRK6_9FIRM</name>
<dbReference type="PANTHER" id="PTHR10099:SF1">
    <property type="entry name" value="PHOSPHORIBOSYLFORMYLGLYCINAMIDINE SYNTHASE"/>
    <property type="match status" value="1"/>
</dbReference>
<evidence type="ECO:0000256" key="4">
    <source>
        <dbReference type="ARBA" id="ARBA00022755"/>
    </source>
</evidence>
<keyword evidence="4" id="KW-0658">Purine biosynthesis</keyword>
<keyword evidence="3" id="KW-0547">Nucleotide-binding</keyword>
<keyword evidence="1" id="KW-0436">Ligase</keyword>
<dbReference type="NCBIfam" id="TIGR01857">
    <property type="entry name" value="FGAM-synthase"/>
    <property type="match status" value="1"/>
</dbReference>
<dbReference type="Gene3D" id="3.90.650.10">
    <property type="entry name" value="PurM-like C-terminal domain"/>
    <property type="match status" value="2"/>
</dbReference>
<dbReference type="Pfam" id="PF18072">
    <property type="entry name" value="FGAR-AT_linker"/>
    <property type="match status" value="1"/>
</dbReference>